<protein>
    <submittedName>
        <fullName evidence="1">Uncharacterized protein</fullName>
    </submittedName>
</protein>
<reference evidence="1 2" key="1">
    <citation type="submission" date="2020-09" db="EMBL/GenBank/DDBJ databases">
        <title>De no assembly of potato wild relative species, Solanum commersonii.</title>
        <authorList>
            <person name="Cho K."/>
        </authorList>
    </citation>
    <scope>NUCLEOTIDE SEQUENCE [LARGE SCALE GENOMIC DNA]</scope>
    <source>
        <strain evidence="1">LZ3.2</strain>
        <tissue evidence="1">Leaf</tissue>
    </source>
</reference>
<dbReference type="EMBL" id="JACXVP010000012">
    <property type="protein sequence ID" value="KAG5571479.1"/>
    <property type="molecule type" value="Genomic_DNA"/>
</dbReference>
<proteinExistence type="predicted"/>
<comment type="caution">
    <text evidence="1">The sequence shown here is derived from an EMBL/GenBank/DDBJ whole genome shotgun (WGS) entry which is preliminary data.</text>
</comment>
<gene>
    <name evidence="1" type="ORF">H5410_061245</name>
</gene>
<organism evidence="1 2">
    <name type="scientific">Solanum commersonii</name>
    <name type="common">Commerson's wild potato</name>
    <name type="synonym">Commerson's nightshade</name>
    <dbReference type="NCBI Taxonomy" id="4109"/>
    <lineage>
        <taxon>Eukaryota</taxon>
        <taxon>Viridiplantae</taxon>
        <taxon>Streptophyta</taxon>
        <taxon>Embryophyta</taxon>
        <taxon>Tracheophyta</taxon>
        <taxon>Spermatophyta</taxon>
        <taxon>Magnoliopsida</taxon>
        <taxon>eudicotyledons</taxon>
        <taxon>Gunneridae</taxon>
        <taxon>Pentapetalae</taxon>
        <taxon>asterids</taxon>
        <taxon>lamiids</taxon>
        <taxon>Solanales</taxon>
        <taxon>Solanaceae</taxon>
        <taxon>Solanoideae</taxon>
        <taxon>Solaneae</taxon>
        <taxon>Solanum</taxon>
    </lineage>
</organism>
<dbReference type="AlphaFoldDB" id="A0A9J5W819"/>
<evidence type="ECO:0000313" key="2">
    <source>
        <dbReference type="Proteomes" id="UP000824120"/>
    </source>
</evidence>
<keyword evidence="2" id="KW-1185">Reference proteome</keyword>
<name>A0A9J5W819_SOLCO</name>
<accession>A0A9J5W819</accession>
<sequence length="99" mass="11657">MLGSTINPRSIYLREVHSRSSNCLEVEGFKNPFISRAHRSPIRVYSENEGYQMVGHETHRVPKLYTITMPSIGDRSTDYFCDVRHMKKLKKPCKKYMLY</sequence>
<evidence type="ECO:0000313" key="1">
    <source>
        <dbReference type="EMBL" id="KAG5571479.1"/>
    </source>
</evidence>
<dbReference type="Proteomes" id="UP000824120">
    <property type="component" value="Chromosome 12"/>
</dbReference>